<protein>
    <submittedName>
        <fullName evidence="1">Uncharacterized protein</fullName>
    </submittedName>
</protein>
<dbReference type="Proteomes" id="UP001349262">
    <property type="component" value="Unassembled WGS sequence"/>
</dbReference>
<reference evidence="1 2" key="1">
    <citation type="journal article" date="2012" name="Genet. Mol. Biol.">
        <title>Analysis of 16S rRNA and mxaF genes revealing insights into Methylobacterium niche-specific plant association.</title>
        <authorList>
            <person name="Dourado M.N."/>
            <person name="Andreote F.D."/>
            <person name="Dini-Andreote F."/>
            <person name="Conti R."/>
            <person name="Araujo J.M."/>
            <person name="Araujo W.L."/>
        </authorList>
    </citation>
    <scope>NUCLEOTIDE SEQUENCE [LARGE SCALE GENOMIC DNA]</scope>
    <source>
        <strain evidence="1 2">SR1.6/4</strain>
    </source>
</reference>
<accession>A0ABU7TA08</accession>
<evidence type="ECO:0000313" key="1">
    <source>
        <dbReference type="EMBL" id="MEE7457474.1"/>
    </source>
</evidence>
<dbReference type="EMBL" id="MLBY01000004">
    <property type="protein sequence ID" value="MEE7457474.1"/>
    <property type="molecule type" value="Genomic_DNA"/>
</dbReference>
<evidence type="ECO:0000313" key="2">
    <source>
        <dbReference type="Proteomes" id="UP001349262"/>
    </source>
</evidence>
<keyword evidence="2" id="KW-1185">Reference proteome</keyword>
<comment type="caution">
    <text evidence="1">The sequence shown here is derived from an EMBL/GenBank/DDBJ whole genome shotgun (WGS) entry which is preliminary data.</text>
</comment>
<gene>
    <name evidence="1" type="ORF">MRSR164_11985</name>
</gene>
<organism evidence="1 2">
    <name type="scientific">Methylobacterium radiotolerans</name>
    <dbReference type="NCBI Taxonomy" id="31998"/>
    <lineage>
        <taxon>Bacteria</taxon>
        <taxon>Pseudomonadati</taxon>
        <taxon>Pseudomonadota</taxon>
        <taxon>Alphaproteobacteria</taxon>
        <taxon>Hyphomicrobiales</taxon>
        <taxon>Methylobacteriaceae</taxon>
        <taxon>Methylobacterium</taxon>
    </lineage>
</organism>
<sequence length="276" mass="29807">MSLNVSARDQIERVLPVLRAQSADEITRCVDASGHSLLRDEVLGLGREGRFSAFYAPFDWINDDADIVIVGVTPGKRQAKDALLALRSAAMTGASVEEAAAAAKSTASFAGMRDLGARLMDHLGLHQVFGLRSTADLFGSAATRVHTTSVLRYPVLKDGANFAGDRRIMARPLMRRMVEENLVPELAQLSNAWIVPFGINALLVLEDLAARGLINGDRLLGGVLHPSGQQWNRYKVQLGITTGAAVRAVSGGAEVHRRSELLRDKVRHLVSLRAVA</sequence>
<name>A0ABU7TA08_9HYPH</name>
<proteinExistence type="predicted"/>